<keyword evidence="3" id="KW-1185">Reference proteome</keyword>
<evidence type="ECO:0000259" key="1">
    <source>
        <dbReference type="PROSITE" id="PS51186"/>
    </source>
</evidence>
<dbReference type="Gene3D" id="3.40.630.30">
    <property type="match status" value="1"/>
</dbReference>
<dbReference type="InterPro" id="IPR016181">
    <property type="entry name" value="Acyl_CoA_acyltransferase"/>
</dbReference>
<name>A0A4V6N756_9APHY</name>
<feature type="domain" description="N-acetyltransferase" evidence="1">
    <location>
        <begin position="55"/>
        <end position="236"/>
    </location>
</feature>
<evidence type="ECO:0000313" key="3">
    <source>
        <dbReference type="Proteomes" id="UP000292702"/>
    </source>
</evidence>
<dbReference type="Proteomes" id="UP000292702">
    <property type="component" value="Unassembled WGS sequence"/>
</dbReference>
<comment type="caution">
    <text evidence="2">The sequence shown here is derived from an EMBL/GenBank/DDBJ whole genome shotgun (WGS) entry which is preliminary data.</text>
</comment>
<dbReference type="AlphaFoldDB" id="A0A4V6N756"/>
<protein>
    <recommendedName>
        <fullName evidence="1">N-acetyltransferase domain-containing protein</fullName>
    </recommendedName>
</protein>
<dbReference type="PANTHER" id="PTHR43328">
    <property type="entry name" value="ACETYLTRANSFERASE-RELATED"/>
    <property type="match status" value="1"/>
</dbReference>
<dbReference type="PROSITE" id="PS51186">
    <property type="entry name" value="GNAT"/>
    <property type="match status" value="1"/>
</dbReference>
<dbReference type="OrthoDB" id="630895at2759"/>
<dbReference type="SUPFAM" id="SSF55729">
    <property type="entry name" value="Acyl-CoA N-acyltransferases (Nat)"/>
    <property type="match status" value="1"/>
</dbReference>
<dbReference type="Pfam" id="PF13302">
    <property type="entry name" value="Acetyltransf_3"/>
    <property type="match status" value="1"/>
</dbReference>
<dbReference type="GO" id="GO:0016747">
    <property type="term" value="F:acyltransferase activity, transferring groups other than amino-acyl groups"/>
    <property type="evidence" value="ECO:0007669"/>
    <property type="project" value="InterPro"/>
</dbReference>
<dbReference type="InterPro" id="IPR000182">
    <property type="entry name" value="GNAT_dom"/>
</dbReference>
<organism evidence="2 3">
    <name type="scientific">Steccherinum ochraceum</name>
    <dbReference type="NCBI Taxonomy" id="92696"/>
    <lineage>
        <taxon>Eukaryota</taxon>
        <taxon>Fungi</taxon>
        <taxon>Dikarya</taxon>
        <taxon>Basidiomycota</taxon>
        <taxon>Agaricomycotina</taxon>
        <taxon>Agaricomycetes</taxon>
        <taxon>Polyporales</taxon>
        <taxon>Steccherinaceae</taxon>
        <taxon>Steccherinum</taxon>
    </lineage>
</organism>
<gene>
    <name evidence="2" type="ORF">EIP91_002304</name>
</gene>
<proteinExistence type="predicted"/>
<reference evidence="2 3" key="1">
    <citation type="submission" date="2018-11" db="EMBL/GenBank/DDBJ databases">
        <title>Genome assembly of Steccherinum ochraceum LE-BIN_3174, the white-rot fungus of the Steccherinaceae family (The Residual Polyporoid clade, Polyporales, Basidiomycota).</title>
        <authorList>
            <person name="Fedorova T.V."/>
            <person name="Glazunova O.A."/>
            <person name="Landesman E.O."/>
            <person name="Moiseenko K.V."/>
            <person name="Psurtseva N.V."/>
            <person name="Savinova O.S."/>
            <person name="Shakhova N.V."/>
            <person name="Tyazhelova T.V."/>
            <person name="Vasina D.V."/>
        </authorList>
    </citation>
    <scope>NUCLEOTIDE SEQUENCE [LARGE SCALE GENOMIC DNA]</scope>
    <source>
        <strain evidence="2 3">LE-BIN_3174</strain>
    </source>
</reference>
<dbReference type="PANTHER" id="PTHR43328:SF1">
    <property type="entry name" value="N-ACETYLTRANSFERASE DOMAIN-CONTAINING PROTEIN"/>
    <property type="match status" value="1"/>
</dbReference>
<accession>A0A4V6N756</accession>
<evidence type="ECO:0000313" key="2">
    <source>
        <dbReference type="EMBL" id="TCD65677.1"/>
    </source>
</evidence>
<dbReference type="STRING" id="92696.A0A4V6N756"/>
<dbReference type="EMBL" id="RWJN01000168">
    <property type="protein sequence ID" value="TCD65677.1"/>
    <property type="molecule type" value="Genomic_DNA"/>
</dbReference>
<sequence>MHSMRPLQTDPVTGEPFLRLPNPLERIIITPPRLDDAEVITSIMAHDSVVKWLAVVPRPYTLKDAEEWLEGSTREADEALAEMRAEMEEGRSMGSCPLRSVREVQADGSQLLIGGVGVGRTSFSYLEDDEEAKRLALDNEKRATGDPNIVWEIGDYLAPTHHGRGIMTAVIGALVREWLVPRMGARHVVAAPYVGNVGSVRVFEKNGFELEGVMRKNTVNAAGEKHVGQVVMRWDA</sequence>